<comment type="subcellular location">
    <subcellularLocation>
        <location evidence="1">Membrane</location>
    </subcellularLocation>
</comment>
<evidence type="ECO:0000256" key="4">
    <source>
        <dbReference type="ARBA" id="ARBA00023136"/>
    </source>
</evidence>
<feature type="transmembrane region" description="Helical" evidence="5">
    <location>
        <begin position="124"/>
        <end position="145"/>
    </location>
</feature>
<feature type="transmembrane region" description="Helical" evidence="5">
    <location>
        <begin position="6"/>
        <end position="23"/>
    </location>
</feature>
<accession>A0AAV2HDJ0</accession>
<keyword evidence="8" id="KW-1185">Reference proteome</keyword>
<dbReference type="PROSITE" id="PS50262">
    <property type="entry name" value="G_PROTEIN_RECEP_F1_2"/>
    <property type="match status" value="1"/>
</dbReference>
<evidence type="ECO:0000256" key="5">
    <source>
        <dbReference type="SAM" id="Phobius"/>
    </source>
</evidence>
<protein>
    <recommendedName>
        <fullName evidence="6">G-protein coupled receptors family 1 profile domain-containing protein</fullName>
    </recommendedName>
</protein>
<dbReference type="Gene3D" id="1.20.1070.10">
    <property type="entry name" value="Rhodopsin 7-helix transmembrane proteins"/>
    <property type="match status" value="1"/>
</dbReference>
<dbReference type="Proteomes" id="UP001497497">
    <property type="component" value="Unassembled WGS sequence"/>
</dbReference>
<dbReference type="PANTHER" id="PTHR46641">
    <property type="entry name" value="FMRFAMIDE RECEPTOR-RELATED"/>
    <property type="match status" value="1"/>
</dbReference>
<organism evidence="7 8">
    <name type="scientific">Lymnaea stagnalis</name>
    <name type="common">Great pond snail</name>
    <name type="synonym">Helix stagnalis</name>
    <dbReference type="NCBI Taxonomy" id="6523"/>
    <lineage>
        <taxon>Eukaryota</taxon>
        <taxon>Metazoa</taxon>
        <taxon>Spiralia</taxon>
        <taxon>Lophotrochozoa</taxon>
        <taxon>Mollusca</taxon>
        <taxon>Gastropoda</taxon>
        <taxon>Heterobranchia</taxon>
        <taxon>Euthyneura</taxon>
        <taxon>Panpulmonata</taxon>
        <taxon>Hygrophila</taxon>
        <taxon>Lymnaeoidea</taxon>
        <taxon>Lymnaeidae</taxon>
        <taxon>Lymnaea</taxon>
    </lineage>
</organism>
<keyword evidence="4 5" id="KW-0472">Membrane</keyword>
<dbReference type="SUPFAM" id="SSF81321">
    <property type="entry name" value="Family A G protein-coupled receptor-like"/>
    <property type="match status" value="1"/>
</dbReference>
<feature type="transmembrane region" description="Helical" evidence="5">
    <location>
        <begin position="181"/>
        <end position="199"/>
    </location>
</feature>
<feature type="transmembrane region" description="Helical" evidence="5">
    <location>
        <begin position="81"/>
        <end position="103"/>
    </location>
</feature>
<dbReference type="AlphaFoldDB" id="A0AAV2HDJ0"/>
<keyword evidence="3 5" id="KW-1133">Transmembrane helix</keyword>
<name>A0AAV2HDJ0_LYMST</name>
<evidence type="ECO:0000313" key="7">
    <source>
        <dbReference type="EMBL" id="CAL1531493.1"/>
    </source>
</evidence>
<sequence length="337" mass="37742">SSIHVILAVLGSLGNIITIRTFFRMGMLETVNLTLAWLAASDLCFLVADITSAVALIFIAVEVITNYRLWFLVDPRAVNSVVNNIGSASYANTMLITTFVTVARCLIVAKPLRFRSFLSSKTTAVIMSIFSSISFTSMIILLSYLRVIPQYDSSIDRVRPTLWFSSKRKMAKDIVFGLRDAFLPFVSQIGVSVSVFIMARCLQEASKFRCIHTATHREVKEARVIAAKNTRKLSTCNSLAATGNSRAAKLLGTELKIVRKMLIIASVFGVCNMPKVIANLLEIFLPGFYAGQRYHAWYTISQIIREFFQTVNATVNFWIHWSFSSKFRKHCVSTSTK</sequence>
<evidence type="ECO:0000256" key="3">
    <source>
        <dbReference type="ARBA" id="ARBA00022989"/>
    </source>
</evidence>
<keyword evidence="2 5" id="KW-0812">Transmembrane</keyword>
<reference evidence="7 8" key="1">
    <citation type="submission" date="2024-04" db="EMBL/GenBank/DDBJ databases">
        <authorList>
            <consortium name="Genoscope - CEA"/>
            <person name="William W."/>
        </authorList>
    </citation>
    <scope>NUCLEOTIDE SEQUENCE [LARGE SCALE GENOMIC DNA]</scope>
</reference>
<dbReference type="EMBL" id="CAXITT010000091">
    <property type="protein sequence ID" value="CAL1531493.1"/>
    <property type="molecule type" value="Genomic_DNA"/>
</dbReference>
<evidence type="ECO:0000313" key="8">
    <source>
        <dbReference type="Proteomes" id="UP001497497"/>
    </source>
</evidence>
<dbReference type="PANTHER" id="PTHR46641:SF18">
    <property type="entry name" value="G-PROTEIN COUPLED RECEPTORS FAMILY 1 PROFILE DOMAIN-CONTAINING PROTEIN"/>
    <property type="match status" value="1"/>
</dbReference>
<feature type="domain" description="G-protein coupled receptors family 1 profile" evidence="6">
    <location>
        <begin position="14"/>
        <end position="320"/>
    </location>
</feature>
<evidence type="ECO:0000259" key="6">
    <source>
        <dbReference type="PROSITE" id="PS50262"/>
    </source>
</evidence>
<feature type="non-terminal residue" evidence="7">
    <location>
        <position position="1"/>
    </location>
</feature>
<dbReference type="InterPro" id="IPR017452">
    <property type="entry name" value="GPCR_Rhodpsn_7TM"/>
</dbReference>
<evidence type="ECO:0000256" key="1">
    <source>
        <dbReference type="ARBA" id="ARBA00004370"/>
    </source>
</evidence>
<comment type="caution">
    <text evidence="7">The sequence shown here is derived from an EMBL/GenBank/DDBJ whole genome shotgun (WGS) entry which is preliminary data.</text>
</comment>
<proteinExistence type="predicted"/>
<dbReference type="GO" id="GO:0016020">
    <property type="term" value="C:membrane"/>
    <property type="evidence" value="ECO:0007669"/>
    <property type="project" value="UniProtKB-SubCell"/>
</dbReference>
<evidence type="ECO:0000256" key="2">
    <source>
        <dbReference type="ARBA" id="ARBA00022692"/>
    </source>
</evidence>
<feature type="transmembrane region" description="Helical" evidence="5">
    <location>
        <begin position="35"/>
        <end position="61"/>
    </location>
</feature>
<gene>
    <name evidence="7" type="ORF">GSLYS_00005588001</name>
</gene>
<dbReference type="InterPro" id="IPR052954">
    <property type="entry name" value="GPCR-Ligand_Int"/>
</dbReference>